<proteinExistence type="predicted"/>
<organism evidence="1 2">
    <name type="scientific">Cirrhinus mrigala</name>
    <name type="common">Mrigala</name>
    <dbReference type="NCBI Taxonomy" id="683832"/>
    <lineage>
        <taxon>Eukaryota</taxon>
        <taxon>Metazoa</taxon>
        <taxon>Chordata</taxon>
        <taxon>Craniata</taxon>
        <taxon>Vertebrata</taxon>
        <taxon>Euteleostomi</taxon>
        <taxon>Actinopterygii</taxon>
        <taxon>Neopterygii</taxon>
        <taxon>Teleostei</taxon>
        <taxon>Ostariophysi</taxon>
        <taxon>Cypriniformes</taxon>
        <taxon>Cyprinidae</taxon>
        <taxon>Labeoninae</taxon>
        <taxon>Labeonini</taxon>
        <taxon>Cirrhinus</taxon>
    </lineage>
</organism>
<dbReference type="PANTHER" id="PTHR12268">
    <property type="entry name" value="E3 UBIQUITIN-PROTEIN LIGASE KCMF1"/>
    <property type="match status" value="1"/>
</dbReference>
<evidence type="ECO:0000313" key="1">
    <source>
        <dbReference type="EMBL" id="KAL0158862.1"/>
    </source>
</evidence>
<evidence type="ECO:0000313" key="2">
    <source>
        <dbReference type="Proteomes" id="UP001529510"/>
    </source>
</evidence>
<dbReference type="AlphaFoldDB" id="A0ABD0NC61"/>
<dbReference type="SUPFAM" id="SSF46966">
    <property type="entry name" value="Spectrin repeat"/>
    <property type="match status" value="1"/>
</dbReference>
<feature type="non-terminal residue" evidence="1">
    <location>
        <position position="1"/>
    </location>
</feature>
<keyword evidence="2" id="KW-1185">Reference proteome</keyword>
<comment type="caution">
    <text evidence="1">The sequence shown here is derived from an EMBL/GenBank/DDBJ whole genome shotgun (WGS) entry which is preliminary data.</text>
</comment>
<dbReference type="Proteomes" id="UP001529510">
    <property type="component" value="Unassembled WGS sequence"/>
</dbReference>
<name>A0ABD0NC61_CIRMR</name>
<dbReference type="InterPro" id="IPR050774">
    <property type="entry name" value="KCMF1/Dystrophin"/>
</dbReference>
<protein>
    <submittedName>
        <fullName evidence="1">Uncharacterized protein</fullName>
    </submittedName>
</protein>
<sequence length="51" mass="5861">AFLQELGRGQESVTSFNELSNQLLQEYAADDTRKVKELMDKLNTTWNSINN</sequence>
<dbReference type="Gene3D" id="1.20.58.60">
    <property type="match status" value="1"/>
</dbReference>
<reference evidence="1 2" key="1">
    <citation type="submission" date="2024-05" db="EMBL/GenBank/DDBJ databases">
        <title>Genome sequencing and assembly of Indian major carp, Cirrhinus mrigala (Hamilton, 1822).</title>
        <authorList>
            <person name="Mohindra V."/>
            <person name="Chowdhury L.M."/>
            <person name="Lal K."/>
            <person name="Jena J.K."/>
        </authorList>
    </citation>
    <scope>NUCLEOTIDE SEQUENCE [LARGE SCALE GENOMIC DNA]</scope>
    <source>
        <strain evidence="1">CM1030</strain>
        <tissue evidence="1">Blood</tissue>
    </source>
</reference>
<dbReference type="PANTHER" id="PTHR12268:SF26">
    <property type="entry name" value="UTROPHIN"/>
    <property type="match status" value="1"/>
</dbReference>
<dbReference type="EMBL" id="JAMKFB020000023">
    <property type="protein sequence ID" value="KAL0158862.1"/>
    <property type="molecule type" value="Genomic_DNA"/>
</dbReference>
<gene>
    <name evidence="1" type="ORF">M9458_046938</name>
</gene>
<feature type="non-terminal residue" evidence="1">
    <location>
        <position position="51"/>
    </location>
</feature>
<accession>A0ABD0NC61</accession>